<organism evidence="1 2">
    <name type="scientific">Rugosimonospora acidiphila</name>
    <dbReference type="NCBI Taxonomy" id="556531"/>
    <lineage>
        <taxon>Bacteria</taxon>
        <taxon>Bacillati</taxon>
        <taxon>Actinomycetota</taxon>
        <taxon>Actinomycetes</taxon>
        <taxon>Micromonosporales</taxon>
        <taxon>Micromonosporaceae</taxon>
        <taxon>Rugosimonospora</taxon>
    </lineage>
</organism>
<proteinExistence type="predicted"/>
<evidence type="ECO:0000313" key="1">
    <source>
        <dbReference type="EMBL" id="GAA5184293.1"/>
    </source>
</evidence>
<keyword evidence="2" id="KW-1185">Reference proteome</keyword>
<evidence type="ECO:0000313" key="2">
    <source>
        <dbReference type="Proteomes" id="UP001501570"/>
    </source>
</evidence>
<dbReference type="Proteomes" id="UP001501570">
    <property type="component" value="Unassembled WGS sequence"/>
</dbReference>
<dbReference type="RefSeq" id="WP_345629160.1">
    <property type="nucleotide sequence ID" value="NZ_BAABJQ010000006.1"/>
</dbReference>
<gene>
    <name evidence="1" type="ORF">GCM10023322_25470</name>
</gene>
<dbReference type="InterPro" id="IPR016024">
    <property type="entry name" value="ARM-type_fold"/>
</dbReference>
<protein>
    <recommendedName>
        <fullName evidence="3">HEAT repeat-containing protein</fullName>
    </recommendedName>
</protein>
<accession>A0ABP9RQX7</accession>
<dbReference type="EMBL" id="BAABJQ010000006">
    <property type="protein sequence ID" value="GAA5184293.1"/>
    <property type="molecule type" value="Genomic_DNA"/>
</dbReference>
<evidence type="ECO:0008006" key="3">
    <source>
        <dbReference type="Google" id="ProtNLM"/>
    </source>
</evidence>
<comment type="caution">
    <text evidence="1">The sequence shown here is derived from an EMBL/GenBank/DDBJ whole genome shotgun (WGS) entry which is preliminary data.</text>
</comment>
<name>A0ABP9RQX7_9ACTN</name>
<sequence>MSCGHELSGLDRVPWERLHHAYGPATDVPAQLRALRSQDPGTRAQALGQLFGNVYHQGTRWQASAYAVPFLVGLIDDPHVPGRGAILDLLTAIAIGDLRDDALPFDPAQAFAAGGDALTEEQLDEVVRRVYDDDDDPFSDAELSDLADRAVFQWAAGAYEAAAHHVDRYRCWLDDPDADVAATSAALLAWFTPTDGTLAALLAVPGDRVEVRASANLTLAHAADGRVDVDQHLGRLVEDGGDLVALTAAVALAYRTGQALSEPALDCLIDADAVALPDQIPGWDRAPLGFVALARQRLGL</sequence>
<reference evidence="2" key="1">
    <citation type="journal article" date="2019" name="Int. J. Syst. Evol. Microbiol.">
        <title>The Global Catalogue of Microorganisms (GCM) 10K type strain sequencing project: providing services to taxonomists for standard genome sequencing and annotation.</title>
        <authorList>
            <consortium name="The Broad Institute Genomics Platform"/>
            <consortium name="The Broad Institute Genome Sequencing Center for Infectious Disease"/>
            <person name="Wu L."/>
            <person name="Ma J."/>
        </authorList>
    </citation>
    <scope>NUCLEOTIDE SEQUENCE [LARGE SCALE GENOMIC DNA]</scope>
    <source>
        <strain evidence="2">JCM 18304</strain>
    </source>
</reference>
<dbReference type="SUPFAM" id="SSF48371">
    <property type="entry name" value="ARM repeat"/>
    <property type="match status" value="1"/>
</dbReference>